<dbReference type="HOGENOM" id="CLU_724545_0_0_1"/>
<keyword evidence="1" id="KW-0175">Coiled coil</keyword>
<feature type="coiled-coil region" evidence="1">
    <location>
        <begin position="330"/>
        <end position="364"/>
    </location>
</feature>
<evidence type="ECO:0000256" key="1">
    <source>
        <dbReference type="SAM" id="Coils"/>
    </source>
</evidence>
<dbReference type="PaxDb" id="2850-Phatr47084"/>
<evidence type="ECO:0000313" key="3">
    <source>
        <dbReference type="EMBL" id="EEC47116.1"/>
    </source>
</evidence>
<name>B7G2E0_PHATC</name>
<organism evidence="3 4">
    <name type="scientific">Phaeodactylum tricornutum (strain CCAP 1055/1)</name>
    <dbReference type="NCBI Taxonomy" id="556484"/>
    <lineage>
        <taxon>Eukaryota</taxon>
        <taxon>Sar</taxon>
        <taxon>Stramenopiles</taxon>
        <taxon>Ochrophyta</taxon>
        <taxon>Bacillariophyta</taxon>
        <taxon>Bacillariophyceae</taxon>
        <taxon>Bacillariophycidae</taxon>
        <taxon>Naviculales</taxon>
        <taxon>Phaeodactylaceae</taxon>
        <taxon>Phaeodactylum</taxon>
    </lineage>
</organism>
<dbReference type="KEGG" id="pti:PHATRDRAFT_47084"/>
<feature type="compositionally biased region" description="Acidic residues" evidence="2">
    <location>
        <begin position="11"/>
        <end position="24"/>
    </location>
</feature>
<feature type="region of interest" description="Disordered" evidence="2">
    <location>
        <begin position="1"/>
        <end position="91"/>
    </location>
</feature>
<proteinExistence type="predicted"/>
<reference evidence="3 4" key="1">
    <citation type="journal article" date="2008" name="Nature">
        <title>The Phaeodactylum genome reveals the evolutionary history of diatom genomes.</title>
        <authorList>
            <person name="Bowler C."/>
            <person name="Allen A.E."/>
            <person name="Badger J.H."/>
            <person name="Grimwood J."/>
            <person name="Jabbari K."/>
            <person name="Kuo A."/>
            <person name="Maheswari U."/>
            <person name="Martens C."/>
            <person name="Maumus F."/>
            <person name="Otillar R.P."/>
            <person name="Rayko E."/>
            <person name="Salamov A."/>
            <person name="Vandepoele K."/>
            <person name="Beszteri B."/>
            <person name="Gruber A."/>
            <person name="Heijde M."/>
            <person name="Katinka M."/>
            <person name="Mock T."/>
            <person name="Valentin K."/>
            <person name="Verret F."/>
            <person name="Berges J.A."/>
            <person name="Brownlee C."/>
            <person name="Cadoret J.P."/>
            <person name="Chiovitti A."/>
            <person name="Choi C.J."/>
            <person name="Coesel S."/>
            <person name="De Martino A."/>
            <person name="Detter J.C."/>
            <person name="Durkin C."/>
            <person name="Falciatore A."/>
            <person name="Fournet J."/>
            <person name="Haruta M."/>
            <person name="Huysman M.J."/>
            <person name="Jenkins B.D."/>
            <person name="Jiroutova K."/>
            <person name="Jorgensen R.E."/>
            <person name="Joubert Y."/>
            <person name="Kaplan A."/>
            <person name="Kroger N."/>
            <person name="Kroth P.G."/>
            <person name="La Roche J."/>
            <person name="Lindquist E."/>
            <person name="Lommer M."/>
            <person name="Martin-Jezequel V."/>
            <person name="Lopez P.J."/>
            <person name="Lucas S."/>
            <person name="Mangogna M."/>
            <person name="McGinnis K."/>
            <person name="Medlin L.K."/>
            <person name="Montsant A."/>
            <person name="Oudot-Le Secq M.P."/>
            <person name="Napoli C."/>
            <person name="Obornik M."/>
            <person name="Parker M.S."/>
            <person name="Petit J.L."/>
            <person name="Porcel B.M."/>
            <person name="Poulsen N."/>
            <person name="Robison M."/>
            <person name="Rychlewski L."/>
            <person name="Rynearson T.A."/>
            <person name="Schmutz J."/>
            <person name="Shapiro H."/>
            <person name="Siaut M."/>
            <person name="Stanley M."/>
            <person name="Sussman M.R."/>
            <person name="Taylor A.R."/>
            <person name="Vardi A."/>
            <person name="von Dassow P."/>
            <person name="Vyverman W."/>
            <person name="Willis A."/>
            <person name="Wyrwicz L.S."/>
            <person name="Rokhsar D.S."/>
            <person name="Weissenbach J."/>
            <person name="Armbrust E.V."/>
            <person name="Green B.R."/>
            <person name="Van de Peer Y."/>
            <person name="Grigoriev I.V."/>
        </authorList>
    </citation>
    <scope>NUCLEOTIDE SEQUENCE [LARGE SCALE GENOMIC DNA]</scope>
    <source>
        <strain evidence="3 4">CCAP 1055/1</strain>
    </source>
</reference>
<keyword evidence="4" id="KW-1185">Reference proteome</keyword>
<evidence type="ECO:0000313" key="4">
    <source>
        <dbReference type="Proteomes" id="UP000000759"/>
    </source>
</evidence>
<accession>B7G2E0</accession>
<dbReference type="RefSeq" id="XP_002181193.1">
    <property type="nucleotide sequence ID" value="XM_002181157.1"/>
</dbReference>
<evidence type="ECO:0000256" key="2">
    <source>
        <dbReference type="SAM" id="MobiDB-lite"/>
    </source>
</evidence>
<gene>
    <name evidence="3" type="ORF">PHATRDRAFT_47084</name>
</gene>
<sequence length="382" mass="43301">MTEETDHTATDEWDWDFADDDLPQADDGPSVEPCESSPVDSPIQAAFPRGTASDTPEIDYRIHGNDHAFNDLRDPSRRSITPAGPTDNANNLSTELDQPIVDQDSDNLLNISTDLILAPALTIAAPLPNHSLQLLFQTDEKTVSSQLQRVEEKTLRRQQTRNNQIHQLSHQLAMLSARLAHEHINRDAALHTAWKTSLVERSHRLLDDLALLQDRDAVPVSSPQHWRQIHHRLEKLDTQMTQSMFVDLPNLQSSLSLDEAIDAWKADDRLAQHEADKCQRALVRRFEHWAGIVTQRRCESSAANHATLTLLSENVAKLSTEDLDDQPKMAEDLIQQIRNVRAALQEERATRKAQDEKLRMLIERRVNALKDAIVQVHGDNDY</sequence>
<reference evidence="4" key="2">
    <citation type="submission" date="2008-08" db="EMBL/GenBank/DDBJ databases">
        <authorList>
            <consortium name="Diatom Consortium"/>
            <person name="Grigoriev I."/>
            <person name="Grimwood J."/>
            <person name="Kuo A."/>
            <person name="Otillar R.P."/>
            <person name="Salamov A."/>
            <person name="Detter J.C."/>
            <person name="Lindquist E."/>
            <person name="Shapiro H."/>
            <person name="Lucas S."/>
            <person name="Glavina del Rio T."/>
            <person name="Pitluck S."/>
            <person name="Rokhsar D."/>
            <person name="Bowler C."/>
        </authorList>
    </citation>
    <scope>GENOME REANNOTATION</scope>
    <source>
        <strain evidence="4">CCAP 1055/1</strain>
    </source>
</reference>
<feature type="compositionally biased region" description="Basic and acidic residues" evidence="2">
    <location>
        <begin position="1"/>
        <end position="10"/>
    </location>
</feature>
<protein>
    <submittedName>
        <fullName evidence="3">Uncharacterized protein</fullName>
    </submittedName>
</protein>
<dbReference type="AlphaFoldDB" id="B7G2E0"/>
<dbReference type="EMBL" id="CM000614">
    <property type="protein sequence ID" value="EEC47116.1"/>
    <property type="molecule type" value="Genomic_DNA"/>
</dbReference>
<dbReference type="Proteomes" id="UP000000759">
    <property type="component" value="Chromosome 12"/>
</dbReference>
<feature type="compositionally biased region" description="Basic and acidic residues" evidence="2">
    <location>
        <begin position="58"/>
        <end position="77"/>
    </location>
</feature>
<dbReference type="GeneID" id="7202163"/>
<dbReference type="InParanoid" id="B7G2E0"/>